<dbReference type="InterPro" id="IPR024079">
    <property type="entry name" value="MetalloPept_cat_dom_sf"/>
</dbReference>
<dbReference type="GO" id="GO:0006518">
    <property type="term" value="P:peptide metabolic process"/>
    <property type="evidence" value="ECO:0007669"/>
    <property type="project" value="TreeGrafter"/>
</dbReference>
<dbReference type="PANTHER" id="PTHR11804:SF84">
    <property type="entry name" value="SACCHAROLYSIN"/>
    <property type="match status" value="1"/>
</dbReference>
<keyword evidence="6 7" id="KW-0482">Metalloprotease</keyword>
<keyword evidence="3 7" id="KW-0479">Metal-binding</keyword>
<dbReference type="InterPro" id="IPR045090">
    <property type="entry name" value="Pept_M3A_M3B"/>
</dbReference>
<dbReference type="GO" id="GO:0046872">
    <property type="term" value="F:metal ion binding"/>
    <property type="evidence" value="ECO:0007669"/>
    <property type="project" value="UniProtKB-UniRule"/>
</dbReference>
<evidence type="ECO:0000256" key="7">
    <source>
        <dbReference type="RuleBase" id="RU003435"/>
    </source>
</evidence>
<evidence type="ECO:0000313" key="9">
    <source>
        <dbReference type="EMBL" id="QCI10026.1"/>
    </source>
</evidence>
<keyword evidence="5 7" id="KW-0862">Zinc</keyword>
<dbReference type="AlphaFoldDB" id="A0A4D6X2X8"/>
<evidence type="ECO:0000313" key="10">
    <source>
        <dbReference type="Proteomes" id="UP000298551"/>
    </source>
</evidence>
<evidence type="ECO:0000256" key="3">
    <source>
        <dbReference type="ARBA" id="ARBA00022723"/>
    </source>
</evidence>
<evidence type="ECO:0000256" key="6">
    <source>
        <dbReference type="ARBA" id="ARBA00023049"/>
    </source>
</evidence>
<organism evidence="9 10">
    <name type="scientific">Pseudomonas putida</name>
    <name type="common">Arthrobacter siderocapsulatus</name>
    <dbReference type="NCBI Taxonomy" id="303"/>
    <lineage>
        <taxon>Bacteria</taxon>
        <taxon>Pseudomonadati</taxon>
        <taxon>Pseudomonadota</taxon>
        <taxon>Gammaproteobacteria</taxon>
        <taxon>Pseudomonadales</taxon>
        <taxon>Pseudomonadaceae</taxon>
        <taxon>Pseudomonas</taxon>
    </lineage>
</organism>
<comment type="cofactor">
    <cofactor evidence="7">
        <name>Zn(2+)</name>
        <dbReference type="ChEBI" id="CHEBI:29105"/>
    </cofactor>
    <text evidence="7">Binds 1 zinc ion.</text>
</comment>
<dbReference type="Gene3D" id="3.40.390.10">
    <property type="entry name" value="Collagenase (Catalytic Domain)"/>
    <property type="match status" value="1"/>
</dbReference>
<dbReference type="PANTHER" id="PTHR11804">
    <property type="entry name" value="PROTEASE M3 THIMET OLIGOPEPTIDASE-RELATED"/>
    <property type="match status" value="1"/>
</dbReference>
<dbReference type="OrthoDB" id="9773538at2"/>
<evidence type="ECO:0000259" key="8">
    <source>
        <dbReference type="Pfam" id="PF01432"/>
    </source>
</evidence>
<proteinExistence type="inferred from homology"/>
<dbReference type="GO" id="GO:0004222">
    <property type="term" value="F:metalloendopeptidase activity"/>
    <property type="evidence" value="ECO:0007669"/>
    <property type="project" value="InterPro"/>
</dbReference>
<feature type="domain" description="Peptidase M3A/M3B catalytic" evidence="8">
    <location>
        <begin position="220"/>
        <end position="664"/>
    </location>
</feature>
<keyword evidence="2 7" id="KW-0645">Protease</keyword>
<sequence length="666" mass="74862">MTDSLPKLAHGLLDYPALRPEQLEPLFQSLRDDNIAALEQIIQAHGQSPGWDDFVLAIDRLDQRLEGLFDLLVPLAYEGDAWRDAVNACYELCLAWKQHKYSQPGLHEAYQRLGTLQLDGERKVVQTLILRDLRLGGYGLDGAALEQLRTTEAAITRLQDQFLGNLENARLAWEHCITDESRLAGLLPAQRERLAANAQAHGEQGWWLDLEQPTVEALLAWADDRELREKVYRASRNLASDQGPDNALDNAPVLQALLRLRHERAQLLGVTDAAQLGMETKAARTADQVERFIDELIEQNRPRLQADLRAIEALGERLGIVPVEPWDIAYLARQLRLEGSEEVEVRMQTLFPLDRVLTGLWQLHERLLGIRISSSGLVAWHPDVHVLEVSEAGATLGHIYLDLYVRANKMPWPTCYPMRQRHVDADGALTLPAVLLSCYFKRVPGQPASPLGHEQLCQLFHEFGHALNQVLVSNDHRRLNRVADTSLGADRCEFVGKLLEQWCWSASTLHAVAQPASVSLPQLHQWLAAKSRMQSVSEAEQLRKGWFDFTAHRDPSAREDLRQLAVDATRRVGLPDTFAQERFAESFDYMVSGYEAGFYGYKWAQTHAVDAFTRFEAADADETALGRAVRWEILAKGGSRGMGASFLAFVGRPMSLQAYARRHGAA</sequence>
<reference evidence="10" key="1">
    <citation type="submission" date="2019-04" db="EMBL/GenBank/DDBJ databases">
        <title>Genome sequence of Pseudomonas putida 1290, an auxin catabolizing strain.</title>
        <authorList>
            <person name="Laird T.S."/>
            <person name="Leveau J.H.J."/>
        </authorList>
    </citation>
    <scope>NUCLEOTIDE SEQUENCE [LARGE SCALE GENOMIC DNA]</scope>
    <source>
        <strain evidence="10">1290</strain>
    </source>
</reference>
<protein>
    <submittedName>
        <fullName evidence="9">M3 family metallopeptidase</fullName>
    </submittedName>
</protein>
<dbReference type="InterPro" id="IPR024077">
    <property type="entry name" value="Neurolysin/TOP_dom2"/>
</dbReference>
<gene>
    <name evidence="9" type="ORF">E6B08_00635</name>
</gene>
<accession>A0A4D6X2X8</accession>
<dbReference type="Pfam" id="PF01432">
    <property type="entry name" value="Peptidase_M3"/>
    <property type="match status" value="1"/>
</dbReference>
<dbReference type="InterPro" id="IPR001567">
    <property type="entry name" value="Pept_M3A_M3B_dom"/>
</dbReference>
<evidence type="ECO:0000256" key="1">
    <source>
        <dbReference type="ARBA" id="ARBA00006040"/>
    </source>
</evidence>
<comment type="similarity">
    <text evidence="1 7">Belongs to the peptidase M3 family.</text>
</comment>
<evidence type="ECO:0000256" key="4">
    <source>
        <dbReference type="ARBA" id="ARBA00022801"/>
    </source>
</evidence>
<evidence type="ECO:0000256" key="2">
    <source>
        <dbReference type="ARBA" id="ARBA00022670"/>
    </source>
</evidence>
<dbReference type="RefSeq" id="WP_136912320.1">
    <property type="nucleotide sequence ID" value="NZ_CP039371.1"/>
</dbReference>
<evidence type="ECO:0000256" key="5">
    <source>
        <dbReference type="ARBA" id="ARBA00022833"/>
    </source>
</evidence>
<keyword evidence="4 7" id="KW-0378">Hydrolase</keyword>
<dbReference type="SUPFAM" id="SSF55486">
    <property type="entry name" value="Metalloproteases ('zincins'), catalytic domain"/>
    <property type="match status" value="1"/>
</dbReference>
<name>A0A4D6X2X8_PSEPU</name>
<dbReference type="Gene3D" id="1.10.1370.10">
    <property type="entry name" value="Neurolysin, domain 3"/>
    <property type="match status" value="1"/>
</dbReference>
<dbReference type="EMBL" id="CP039371">
    <property type="protein sequence ID" value="QCI10026.1"/>
    <property type="molecule type" value="Genomic_DNA"/>
</dbReference>
<dbReference type="Proteomes" id="UP000298551">
    <property type="component" value="Chromosome"/>
</dbReference>
<dbReference type="GO" id="GO:0006508">
    <property type="term" value="P:proteolysis"/>
    <property type="evidence" value="ECO:0007669"/>
    <property type="project" value="UniProtKB-KW"/>
</dbReference>